<dbReference type="Proteomes" id="UP001054252">
    <property type="component" value="Unassembled WGS sequence"/>
</dbReference>
<evidence type="ECO:0000313" key="2">
    <source>
        <dbReference type="Proteomes" id="UP001054252"/>
    </source>
</evidence>
<comment type="caution">
    <text evidence="1">The sequence shown here is derived from an EMBL/GenBank/DDBJ whole genome shotgun (WGS) entry which is preliminary data.</text>
</comment>
<evidence type="ECO:0000313" key="1">
    <source>
        <dbReference type="EMBL" id="GKV50084.1"/>
    </source>
</evidence>
<sequence length="55" mass="6164">MKIRTKPWKQLAREKNDLVSDMANAGLVRLACVRVMVVVRSESMGGRGWGGRYSV</sequence>
<protein>
    <submittedName>
        <fullName evidence="1">Uncharacterized protein</fullName>
    </submittedName>
</protein>
<gene>
    <name evidence="1" type="ORF">SLEP1_g56800</name>
</gene>
<reference evidence="1 2" key="1">
    <citation type="journal article" date="2021" name="Commun. Biol.">
        <title>The genome of Shorea leprosula (Dipterocarpaceae) highlights the ecological relevance of drought in aseasonal tropical rainforests.</title>
        <authorList>
            <person name="Ng K.K.S."/>
            <person name="Kobayashi M.J."/>
            <person name="Fawcett J.A."/>
            <person name="Hatakeyama M."/>
            <person name="Paape T."/>
            <person name="Ng C.H."/>
            <person name="Ang C.C."/>
            <person name="Tnah L.H."/>
            <person name="Lee C.T."/>
            <person name="Nishiyama T."/>
            <person name="Sese J."/>
            <person name="O'Brien M.J."/>
            <person name="Copetti D."/>
            <person name="Mohd Noor M.I."/>
            <person name="Ong R.C."/>
            <person name="Putra M."/>
            <person name="Sireger I.Z."/>
            <person name="Indrioko S."/>
            <person name="Kosugi Y."/>
            <person name="Izuno A."/>
            <person name="Isagi Y."/>
            <person name="Lee S.L."/>
            <person name="Shimizu K.K."/>
        </authorList>
    </citation>
    <scope>NUCLEOTIDE SEQUENCE [LARGE SCALE GENOMIC DNA]</scope>
    <source>
        <strain evidence="1">214</strain>
    </source>
</reference>
<dbReference type="EMBL" id="BPVZ01000338">
    <property type="protein sequence ID" value="GKV50084.1"/>
    <property type="molecule type" value="Genomic_DNA"/>
</dbReference>
<keyword evidence="2" id="KW-1185">Reference proteome</keyword>
<name>A0AAV5MLQ8_9ROSI</name>
<proteinExistence type="predicted"/>
<dbReference type="AlphaFoldDB" id="A0AAV5MLQ8"/>
<accession>A0AAV5MLQ8</accession>
<organism evidence="1 2">
    <name type="scientific">Rubroshorea leprosula</name>
    <dbReference type="NCBI Taxonomy" id="152421"/>
    <lineage>
        <taxon>Eukaryota</taxon>
        <taxon>Viridiplantae</taxon>
        <taxon>Streptophyta</taxon>
        <taxon>Embryophyta</taxon>
        <taxon>Tracheophyta</taxon>
        <taxon>Spermatophyta</taxon>
        <taxon>Magnoliopsida</taxon>
        <taxon>eudicotyledons</taxon>
        <taxon>Gunneridae</taxon>
        <taxon>Pentapetalae</taxon>
        <taxon>rosids</taxon>
        <taxon>malvids</taxon>
        <taxon>Malvales</taxon>
        <taxon>Dipterocarpaceae</taxon>
        <taxon>Rubroshorea</taxon>
    </lineage>
</organism>